<comment type="caution">
    <text evidence="1">The sequence shown here is derived from an EMBL/GenBank/DDBJ whole genome shotgun (WGS) entry which is preliminary data.</text>
</comment>
<proteinExistence type="predicted"/>
<organism evidence="1 2">
    <name type="scientific">Glycomyces endophyticus</name>
    <dbReference type="NCBI Taxonomy" id="480996"/>
    <lineage>
        <taxon>Bacteria</taxon>
        <taxon>Bacillati</taxon>
        <taxon>Actinomycetota</taxon>
        <taxon>Actinomycetes</taxon>
        <taxon>Glycomycetales</taxon>
        <taxon>Glycomycetaceae</taxon>
        <taxon>Glycomyces</taxon>
    </lineage>
</organism>
<sequence length="59" mass="6067">MKASFAGLVAGLLLALAVIGGGFTGFLLAVVLGALGFAVAGKLSGEIDLFERFRGRRDR</sequence>
<reference evidence="2" key="1">
    <citation type="journal article" date="2019" name="Int. J. Syst. Evol. Microbiol.">
        <title>The Global Catalogue of Microorganisms (GCM) 10K type strain sequencing project: providing services to taxonomists for standard genome sequencing and annotation.</title>
        <authorList>
            <consortium name="The Broad Institute Genomics Platform"/>
            <consortium name="The Broad Institute Genome Sequencing Center for Infectious Disease"/>
            <person name="Wu L."/>
            <person name="Ma J."/>
        </authorList>
    </citation>
    <scope>NUCLEOTIDE SEQUENCE [LARGE SCALE GENOMIC DNA]</scope>
    <source>
        <strain evidence="2">JCM 16001</strain>
    </source>
</reference>
<keyword evidence="2" id="KW-1185">Reference proteome</keyword>
<name>A0ABP4SZC8_9ACTN</name>
<evidence type="ECO:0000313" key="1">
    <source>
        <dbReference type="EMBL" id="GAA1679672.1"/>
    </source>
</evidence>
<dbReference type="RefSeq" id="WP_344487459.1">
    <property type="nucleotide sequence ID" value="NZ_BAAAQF010000010.1"/>
</dbReference>
<evidence type="ECO:0000313" key="2">
    <source>
        <dbReference type="Proteomes" id="UP001499851"/>
    </source>
</evidence>
<dbReference type="Proteomes" id="UP001499851">
    <property type="component" value="Unassembled WGS sequence"/>
</dbReference>
<protein>
    <recommendedName>
        <fullName evidence="3">DUF2273 domain-containing protein</fullName>
    </recommendedName>
</protein>
<dbReference type="EMBL" id="BAAAQF010000010">
    <property type="protein sequence ID" value="GAA1679672.1"/>
    <property type="molecule type" value="Genomic_DNA"/>
</dbReference>
<gene>
    <name evidence="1" type="ORF">GCM10009830_28410</name>
</gene>
<evidence type="ECO:0008006" key="3">
    <source>
        <dbReference type="Google" id="ProtNLM"/>
    </source>
</evidence>
<accession>A0ABP4SZC8</accession>